<dbReference type="EMBL" id="CAEZWU010000084">
    <property type="protein sequence ID" value="CAB4668486.1"/>
    <property type="molecule type" value="Genomic_DNA"/>
</dbReference>
<proteinExistence type="predicted"/>
<organism evidence="1">
    <name type="scientific">freshwater metagenome</name>
    <dbReference type="NCBI Taxonomy" id="449393"/>
    <lineage>
        <taxon>unclassified sequences</taxon>
        <taxon>metagenomes</taxon>
        <taxon>ecological metagenomes</taxon>
    </lineage>
</organism>
<dbReference type="SUPFAM" id="SSF52402">
    <property type="entry name" value="Adenine nucleotide alpha hydrolases-like"/>
    <property type="match status" value="1"/>
</dbReference>
<evidence type="ECO:0000313" key="1">
    <source>
        <dbReference type="EMBL" id="CAB4668486.1"/>
    </source>
</evidence>
<dbReference type="InterPro" id="IPR020022">
    <property type="entry name" value="N-acetyl_sugar_amidoTrfase"/>
</dbReference>
<dbReference type="NCBIfam" id="TIGR03573">
    <property type="entry name" value="WbuX"/>
    <property type="match status" value="1"/>
</dbReference>
<gene>
    <name evidence="1" type="ORF">UFOPK2292_00678</name>
</gene>
<reference evidence="1" key="1">
    <citation type="submission" date="2020-05" db="EMBL/GenBank/DDBJ databases">
        <authorList>
            <person name="Chiriac C."/>
            <person name="Salcher M."/>
            <person name="Ghai R."/>
            <person name="Kavagutti S V."/>
        </authorList>
    </citation>
    <scope>NUCLEOTIDE SEQUENCE</scope>
</reference>
<dbReference type="AlphaFoldDB" id="A0A6J6M3C9"/>
<sequence length="435" mass="49868">MSLFPKSRSIDFNNFEPSKTPLTAKYGLPETVSFCQRCVTSNQKPISAIEFQHTSGSVKQAIHIDDENICDACRVAEKKSLIDWDARDAELRELCDKHRSSDGSYDCLVPGSGGKDSFVAAHMLKYKYGMHPLTVTWAPHVYTEWGWRNFQRWIHAGFDNYLCTPNGRVHRLLTRLAVENLFHPFQAFILGQKSLAPKMAVLHQIPLVFYGENEAEYGNPIGDADSAKRSWKYFSAPEKSSIHLGGTSIKDLTTDFGLEDVDLDPYLPANPAGLEKLGIEVHYLGYYVKWHPQSCYYYSVEHGGFEASPERTPGTYSKYNSIDDRIDDFHYYTTFIKYGIGRATYDAAQEIRSGDINREEGVALVQRFDGEYPTRFSDEILTYLSIPEKEFPQASKMFEQPIMDLNYFNNLADSFRSPHLWSYNNDQWSLRYQVK</sequence>
<protein>
    <submittedName>
        <fullName evidence="1">Unannotated protein</fullName>
    </submittedName>
</protein>
<accession>A0A6J6M3C9</accession>
<name>A0A6J6M3C9_9ZZZZ</name>